<evidence type="ECO:0000313" key="2">
    <source>
        <dbReference type="EMBL" id="MFC4066310.1"/>
    </source>
</evidence>
<gene>
    <name evidence="2" type="ORF">ACFO0C_15355</name>
</gene>
<dbReference type="InterPro" id="IPR027417">
    <property type="entry name" value="P-loop_NTPase"/>
</dbReference>
<dbReference type="PANTHER" id="PTHR47691">
    <property type="entry name" value="REGULATOR-RELATED"/>
    <property type="match status" value="1"/>
</dbReference>
<dbReference type="Gene3D" id="3.40.50.300">
    <property type="entry name" value="P-loop containing nucleotide triphosphate hydrolases"/>
    <property type="match status" value="1"/>
</dbReference>
<dbReference type="PANTHER" id="PTHR47691:SF3">
    <property type="entry name" value="HTH-TYPE TRANSCRIPTIONAL REGULATOR RV0890C-RELATED"/>
    <property type="match status" value="1"/>
</dbReference>
<organism evidence="2 3">
    <name type="scientific">Actinoplanes subglobosus</name>
    <dbReference type="NCBI Taxonomy" id="1547892"/>
    <lineage>
        <taxon>Bacteria</taxon>
        <taxon>Bacillati</taxon>
        <taxon>Actinomycetota</taxon>
        <taxon>Actinomycetes</taxon>
        <taxon>Micromonosporales</taxon>
        <taxon>Micromonosporaceae</taxon>
        <taxon>Actinoplanes</taxon>
    </lineage>
</organism>
<dbReference type="InterPro" id="IPR024983">
    <property type="entry name" value="CHAT_dom"/>
</dbReference>
<dbReference type="Pfam" id="PF12770">
    <property type="entry name" value="CHAT"/>
    <property type="match status" value="1"/>
</dbReference>
<proteinExistence type="predicted"/>
<keyword evidence="3" id="KW-1185">Reference proteome</keyword>
<evidence type="ECO:0000259" key="1">
    <source>
        <dbReference type="Pfam" id="PF12770"/>
    </source>
</evidence>
<dbReference type="Proteomes" id="UP001595867">
    <property type="component" value="Unassembled WGS sequence"/>
</dbReference>
<evidence type="ECO:0000313" key="3">
    <source>
        <dbReference type="Proteomes" id="UP001595867"/>
    </source>
</evidence>
<feature type="non-terminal residue" evidence="2">
    <location>
        <position position="1"/>
    </location>
</feature>
<accession>A0ABV8ITM9</accession>
<protein>
    <submittedName>
        <fullName evidence="2">Tetratricopeptide repeat protein</fullName>
    </submittedName>
</protein>
<feature type="domain" description="CHAT" evidence="1">
    <location>
        <begin position="8"/>
        <end position="64"/>
    </location>
</feature>
<sequence>DDLVTHSMATSLISAGIPAVLGWDGSVGDRAATLFAEQLYRQLSNKADLAAAVGDARRSVLAAEDQGVRAAWHLARLWVGPTGGGPLVGGVRRRSRVSAIAGTKVFLDRKEHVPVAAPEMFVGRRPELQQALRALRSPDRSGALLHGQGRLGKSSLAARLADRSPQLIPAVVFGEYTAAAILDVIEQAVRTIPAARDMIAQRRGEVRERPEAFEPLLTDLLVGPLSRADEGQRALLLIIDDLEQVLLPDSQNLHRVDPEVAPVLAAVLRAFEPAETDSRLLLTSRYQFTLDGLQHRLEQVHLRPLSLVARLKLLNRQQAQARPGLQTERSALAVRAAEVSRGNPGLQDLIGLRLVFSDQVDTDRATAAITDMEAYLSQGDLPAEAQVRQFLEDLALDTLLDLAGPEHRALLRDLTLFDLPVPEPVVAAVAQHSGGSAARLRGLGLLDTFPDPYQPQRTAVAVNTLAAGRITPLNDDEIATLTKLAVAPLFAAWGGSDGRRAYSMDLELTRLALPAENPEVTAACAAGAVQALTAGPAATAFQLGQSAIALLDEHHHAVPLSLLRQAAEAARISGDGENALHLFNRASSHTGDHPPEGPLELARVAAQYADYLIQRGDFDHAEQLLNQAHQTFADGGAADEAAACQGSLADILFRRGEFDEALRIRREVELPVYERLGDARSVALTWSKVADVLFRRGEFDEALRIRREVELPVYERLGDARSVAVAWGKVADVLFRRGEFDEALRIRRDVQLPVYERLGDARSVAVAWGKIADVLFQRGEFDEALRIRRDVQLPVYERLGDTREVALTWGRVADFLSRRGDHAEAVDLYTKALHASEALKDVDGIAAVKWGLAQIELARQDYAAALPLLDDSFRILQQLQRLDGIAVVGNHLGQILMAAGSREKAIAVFEMSIFAAKKIGDTELSAYIEDLLARAAFSE</sequence>
<dbReference type="Gene3D" id="1.25.40.10">
    <property type="entry name" value="Tetratricopeptide repeat domain"/>
    <property type="match status" value="2"/>
</dbReference>
<dbReference type="SUPFAM" id="SSF52540">
    <property type="entry name" value="P-loop containing nucleoside triphosphate hydrolases"/>
    <property type="match status" value="1"/>
</dbReference>
<dbReference type="EMBL" id="JBHSBL010000015">
    <property type="protein sequence ID" value="MFC4066310.1"/>
    <property type="molecule type" value="Genomic_DNA"/>
</dbReference>
<reference evidence="3" key="1">
    <citation type="journal article" date="2019" name="Int. J. Syst. Evol. Microbiol.">
        <title>The Global Catalogue of Microorganisms (GCM) 10K type strain sequencing project: providing services to taxonomists for standard genome sequencing and annotation.</title>
        <authorList>
            <consortium name="The Broad Institute Genomics Platform"/>
            <consortium name="The Broad Institute Genome Sequencing Center for Infectious Disease"/>
            <person name="Wu L."/>
            <person name="Ma J."/>
        </authorList>
    </citation>
    <scope>NUCLEOTIDE SEQUENCE [LARGE SCALE GENOMIC DNA]</scope>
    <source>
        <strain evidence="3">TBRC 5832</strain>
    </source>
</reference>
<comment type="caution">
    <text evidence="2">The sequence shown here is derived from an EMBL/GenBank/DDBJ whole genome shotgun (WGS) entry which is preliminary data.</text>
</comment>
<dbReference type="SUPFAM" id="SSF48452">
    <property type="entry name" value="TPR-like"/>
    <property type="match status" value="3"/>
</dbReference>
<dbReference type="RefSeq" id="WP_378067279.1">
    <property type="nucleotide sequence ID" value="NZ_JBHSBL010000015.1"/>
</dbReference>
<dbReference type="Pfam" id="PF13424">
    <property type="entry name" value="TPR_12"/>
    <property type="match status" value="1"/>
</dbReference>
<name>A0ABV8ITM9_9ACTN</name>
<dbReference type="InterPro" id="IPR011990">
    <property type="entry name" value="TPR-like_helical_dom_sf"/>
</dbReference>